<feature type="domain" description="Flavin reductase like" evidence="5">
    <location>
        <begin position="31"/>
        <end position="129"/>
    </location>
</feature>
<organism evidence="6 7">
    <name type="scientific">Sphaeroforma arctica JP610</name>
    <dbReference type="NCBI Taxonomy" id="667725"/>
    <lineage>
        <taxon>Eukaryota</taxon>
        <taxon>Ichthyosporea</taxon>
        <taxon>Ichthyophonida</taxon>
        <taxon>Sphaeroforma</taxon>
    </lineage>
</organism>
<name>A0A0L0FT03_9EUKA</name>
<dbReference type="Pfam" id="PF01613">
    <property type="entry name" value="Flavin_Reduct"/>
    <property type="match status" value="1"/>
</dbReference>
<keyword evidence="2" id="KW-0285">Flavoprotein</keyword>
<evidence type="ECO:0000256" key="1">
    <source>
        <dbReference type="ARBA" id="ARBA00001917"/>
    </source>
</evidence>
<dbReference type="RefSeq" id="XP_014153822.1">
    <property type="nucleotide sequence ID" value="XM_014298347.1"/>
</dbReference>
<evidence type="ECO:0000313" key="7">
    <source>
        <dbReference type="Proteomes" id="UP000054560"/>
    </source>
</evidence>
<comment type="similarity">
    <text evidence="4">Belongs to the flavoredoxin family.</text>
</comment>
<dbReference type="STRING" id="667725.A0A0L0FT03"/>
<dbReference type="EMBL" id="KQ242224">
    <property type="protein sequence ID" value="KNC79920.1"/>
    <property type="molecule type" value="Genomic_DNA"/>
</dbReference>
<dbReference type="GeneID" id="25908204"/>
<comment type="cofactor">
    <cofactor evidence="1">
        <name>FMN</name>
        <dbReference type="ChEBI" id="CHEBI:58210"/>
    </cofactor>
</comment>
<dbReference type="Gene3D" id="2.30.110.10">
    <property type="entry name" value="Electron Transport, Fmn-binding Protein, Chain A"/>
    <property type="match status" value="1"/>
</dbReference>
<dbReference type="GO" id="GO:0010181">
    <property type="term" value="F:FMN binding"/>
    <property type="evidence" value="ECO:0007669"/>
    <property type="project" value="InterPro"/>
</dbReference>
<dbReference type="OrthoDB" id="10250990at2759"/>
<dbReference type="SUPFAM" id="SSF50475">
    <property type="entry name" value="FMN-binding split barrel"/>
    <property type="match status" value="1"/>
</dbReference>
<sequence>MFRCQISLLHICHHPHRTLSKYWPVRSFGHPLQSHGEYVVHIMNEWYLDAANHCSGNFASDTNEQSVAGLTPTASKVVKPPRIQESAFHMECKLVDTYEVPDRKTGQVNATMVIGEVVMFHVKMEVASESPSGSLVVDITKGYKPMSRLGGNMYGTVGDIVDIPRPKV</sequence>
<dbReference type="AlphaFoldDB" id="A0A0L0FT03"/>
<gene>
    <name evidence="6" type="ORF">SARC_07700</name>
</gene>
<dbReference type="InterPro" id="IPR002563">
    <property type="entry name" value="Flavin_Rdtase-like_dom"/>
</dbReference>
<keyword evidence="3" id="KW-0288">FMN</keyword>
<proteinExistence type="inferred from homology"/>
<dbReference type="PANTHER" id="PTHR33798:SF5">
    <property type="entry name" value="FLAVIN REDUCTASE LIKE DOMAIN-CONTAINING PROTEIN"/>
    <property type="match status" value="1"/>
</dbReference>
<evidence type="ECO:0000259" key="5">
    <source>
        <dbReference type="Pfam" id="PF01613"/>
    </source>
</evidence>
<keyword evidence="7" id="KW-1185">Reference proteome</keyword>
<dbReference type="eggNOG" id="ENOG502QT1K">
    <property type="taxonomic scope" value="Eukaryota"/>
</dbReference>
<reference evidence="6 7" key="1">
    <citation type="submission" date="2011-02" db="EMBL/GenBank/DDBJ databases">
        <title>The Genome Sequence of Sphaeroforma arctica JP610.</title>
        <authorList>
            <consortium name="The Broad Institute Genome Sequencing Platform"/>
            <person name="Russ C."/>
            <person name="Cuomo C."/>
            <person name="Young S.K."/>
            <person name="Zeng Q."/>
            <person name="Gargeya S."/>
            <person name="Alvarado L."/>
            <person name="Berlin A."/>
            <person name="Chapman S.B."/>
            <person name="Chen Z."/>
            <person name="Freedman E."/>
            <person name="Gellesch M."/>
            <person name="Goldberg J."/>
            <person name="Griggs A."/>
            <person name="Gujja S."/>
            <person name="Heilman E."/>
            <person name="Heiman D."/>
            <person name="Howarth C."/>
            <person name="Mehta T."/>
            <person name="Neiman D."/>
            <person name="Pearson M."/>
            <person name="Roberts A."/>
            <person name="Saif S."/>
            <person name="Shea T."/>
            <person name="Shenoy N."/>
            <person name="Sisk P."/>
            <person name="Stolte C."/>
            <person name="Sykes S."/>
            <person name="White J."/>
            <person name="Yandava C."/>
            <person name="Burger G."/>
            <person name="Gray M.W."/>
            <person name="Holland P.W.H."/>
            <person name="King N."/>
            <person name="Lang F.B.F."/>
            <person name="Roger A.J."/>
            <person name="Ruiz-Trillo I."/>
            <person name="Haas B."/>
            <person name="Nusbaum C."/>
            <person name="Birren B."/>
        </authorList>
    </citation>
    <scope>NUCLEOTIDE SEQUENCE [LARGE SCALE GENOMIC DNA]</scope>
    <source>
        <strain evidence="6 7">JP610</strain>
    </source>
</reference>
<evidence type="ECO:0000256" key="4">
    <source>
        <dbReference type="ARBA" id="ARBA00038054"/>
    </source>
</evidence>
<accession>A0A0L0FT03</accession>
<dbReference type="Proteomes" id="UP000054560">
    <property type="component" value="Unassembled WGS sequence"/>
</dbReference>
<dbReference type="InterPro" id="IPR012349">
    <property type="entry name" value="Split_barrel_FMN-bd"/>
</dbReference>
<evidence type="ECO:0000313" key="6">
    <source>
        <dbReference type="EMBL" id="KNC79920.1"/>
    </source>
</evidence>
<dbReference type="PANTHER" id="PTHR33798">
    <property type="entry name" value="FLAVOPROTEIN OXYGENASE"/>
    <property type="match status" value="1"/>
</dbReference>
<evidence type="ECO:0000256" key="3">
    <source>
        <dbReference type="ARBA" id="ARBA00022643"/>
    </source>
</evidence>
<evidence type="ECO:0000256" key="2">
    <source>
        <dbReference type="ARBA" id="ARBA00022630"/>
    </source>
</evidence>
<protein>
    <recommendedName>
        <fullName evidence="5">Flavin reductase like domain-containing protein</fullName>
    </recommendedName>
</protein>